<evidence type="ECO:0000313" key="1">
    <source>
        <dbReference type="EMBL" id="GJM85243.1"/>
    </source>
</evidence>
<accession>A0AAV5BFP5</accession>
<dbReference type="EMBL" id="BQKI01000001">
    <property type="protein sequence ID" value="GJM85243.1"/>
    <property type="molecule type" value="Genomic_DNA"/>
</dbReference>
<keyword evidence="3" id="KW-1185">Reference proteome</keyword>
<evidence type="ECO:0000313" key="3">
    <source>
        <dbReference type="Proteomes" id="UP001054889"/>
    </source>
</evidence>
<proteinExistence type="predicted"/>
<gene>
    <name evidence="1" type="primary">ga00991</name>
    <name evidence="2" type="synonym">ga01678</name>
    <name evidence="1" type="ORF">PR202_ga00991</name>
    <name evidence="2" type="ORF">PR202_ga01678</name>
</gene>
<dbReference type="AlphaFoldDB" id="A0AAV5BFP5"/>
<comment type="caution">
    <text evidence="1">The sequence shown here is derived from an EMBL/GenBank/DDBJ whole genome shotgun (WGS) entry which is preliminary data.</text>
</comment>
<dbReference type="PANTHER" id="PTHR33116:SF87">
    <property type="entry name" value="OS01G0158850 PROTEIN"/>
    <property type="match status" value="1"/>
</dbReference>
<reference evidence="1" key="1">
    <citation type="journal article" date="2018" name="DNA Res.">
        <title>Multiple hybrid de novo genome assembly of finger millet, an orphan allotetraploid crop.</title>
        <authorList>
            <person name="Hatakeyama M."/>
            <person name="Aluri S."/>
            <person name="Balachadran M.T."/>
            <person name="Sivarajan S.R."/>
            <person name="Patrignani A."/>
            <person name="Gruter S."/>
            <person name="Poveda L."/>
            <person name="Shimizu-Inatsugi R."/>
            <person name="Baeten J."/>
            <person name="Francoijs K.J."/>
            <person name="Nataraja K.N."/>
            <person name="Reddy Y.A.N."/>
            <person name="Phadnis S."/>
            <person name="Ravikumar R.L."/>
            <person name="Schlapbach R."/>
            <person name="Sreeman S.M."/>
            <person name="Shimizu K.K."/>
        </authorList>
    </citation>
    <scope>NUCLEOTIDE SEQUENCE</scope>
</reference>
<dbReference type="PANTHER" id="PTHR33116">
    <property type="entry name" value="REVERSE TRANSCRIPTASE ZINC-BINDING DOMAIN-CONTAINING PROTEIN-RELATED-RELATED"/>
    <property type="match status" value="1"/>
</dbReference>
<organism evidence="1 3">
    <name type="scientific">Eleusine coracana subsp. coracana</name>
    <dbReference type="NCBI Taxonomy" id="191504"/>
    <lineage>
        <taxon>Eukaryota</taxon>
        <taxon>Viridiplantae</taxon>
        <taxon>Streptophyta</taxon>
        <taxon>Embryophyta</taxon>
        <taxon>Tracheophyta</taxon>
        <taxon>Spermatophyta</taxon>
        <taxon>Magnoliopsida</taxon>
        <taxon>Liliopsida</taxon>
        <taxon>Poales</taxon>
        <taxon>Poaceae</taxon>
        <taxon>PACMAD clade</taxon>
        <taxon>Chloridoideae</taxon>
        <taxon>Cynodonteae</taxon>
        <taxon>Eleusininae</taxon>
        <taxon>Eleusine</taxon>
    </lineage>
</organism>
<dbReference type="Proteomes" id="UP001054889">
    <property type="component" value="Unassembled WGS sequence"/>
</dbReference>
<dbReference type="EMBL" id="BQKI01000001">
    <property type="protein sequence ID" value="GJM85871.1"/>
    <property type="molecule type" value="Genomic_DNA"/>
</dbReference>
<evidence type="ECO:0000313" key="2">
    <source>
        <dbReference type="EMBL" id="GJM85871.1"/>
    </source>
</evidence>
<reference evidence="1" key="2">
    <citation type="submission" date="2021-12" db="EMBL/GenBank/DDBJ databases">
        <title>Resequencing data analysis of finger millet.</title>
        <authorList>
            <person name="Hatakeyama M."/>
            <person name="Aluri S."/>
            <person name="Balachadran M.T."/>
            <person name="Sivarajan S.R."/>
            <person name="Poveda L."/>
            <person name="Shimizu-Inatsugi R."/>
            <person name="Schlapbach R."/>
            <person name="Sreeman S.M."/>
            <person name="Shimizu K.K."/>
        </authorList>
    </citation>
    <scope>NUCLEOTIDE SEQUENCE</scope>
</reference>
<protein>
    <submittedName>
        <fullName evidence="1">Uncharacterized protein</fullName>
    </submittedName>
</protein>
<name>A0AAV5BFP5_ELECO</name>
<sequence>MKYLGVPLHFEKLRREDIQPIVDKPIVRIAGWRGRLLAYSSRLVLIKTCLASIPIYLLPFLKFPKWAISLINAQISHCLWNNGVQENNWHLENLESVCMQKEFGGLGIPDLRLLNVFLLNSWVKRYNIDDGKVWK</sequence>